<organism>
    <name type="scientific">Ixodes scapularis</name>
    <name type="common">Black-legged tick</name>
    <name type="synonym">Deer tick</name>
    <dbReference type="NCBI Taxonomy" id="6945"/>
    <lineage>
        <taxon>Eukaryota</taxon>
        <taxon>Metazoa</taxon>
        <taxon>Ecdysozoa</taxon>
        <taxon>Arthropoda</taxon>
        <taxon>Chelicerata</taxon>
        <taxon>Arachnida</taxon>
        <taxon>Acari</taxon>
        <taxon>Parasitiformes</taxon>
        <taxon>Ixodida</taxon>
        <taxon>Ixodoidea</taxon>
        <taxon>Ixodidae</taxon>
        <taxon>Ixodinae</taxon>
        <taxon>Ixodes</taxon>
    </lineage>
</organism>
<reference evidence="1 3" key="1">
    <citation type="submission" date="2008-03" db="EMBL/GenBank/DDBJ databases">
        <title>Annotation of Ixodes scapularis.</title>
        <authorList>
            <consortium name="Ixodes scapularis Genome Project Consortium"/>
            <person name="Caler E."/>
            <person name="Hannick L.I."/>
            <person name="Bidwell S."/>
            <person name="Joardar V."/>
            <person name="Thiagarajan M."/>
            <person name="Amedeo P."/>
            <person name="Galinsky K.J."/>
            <person name="Schobel S."/>
            <person name="Inman J."/>
            <person name="Hostetler J."/>
            <person name="Miller J."/>
            <person name="Hammond M."/>
            <person name="Megy K."/>
            <person name="Lawson D."/>
            <person name="Kodira C."/>
            <person name="Sutton G."/>
            <person name="Meyer J."/>
            <person name="Hill C.A."/>
            <person name="Birren B."/>
            <person name="Nene V."/>
            <person name="Collins F."/>
            <person name="Alarcon-Chaidez F."/>
            <person name="Wikel S."/>
            <person name="Strausberg R."/>
        </authorList>
    </citation>
    <scope>NUCLEOTIDE SEQUENCE [LARGE SCALE GENOMIC DNA]</scope>
    <source>
        <strain evidence="3">Wikel</strain>
        <strain evidence="1">Wikel colony</strain>
    </source>
</reference>
<dbReference type="InParanoid" id="B7PHD2"/>
<dbReference type="EMBL" id="DS712300">
    <property type="protein sequence ID" value="EEC06004.1"/>
    <property type="molecule type" value="Genomic_DNA"/>
</dbReference>
<proteinExistence type="predicted"/>
<evidence type="ECO:0000313" key="2">
    <source>
        <dbReference type="EnsemblMetazoa" id="ISCW004101-PA"/>
    </source>
</evidence>
<evidence type="ECO:0000313" key="1">
    <source>
        <dbReference type="EMBL" id="EEC06004.1"/>
    </source>
</evidence>
<reference evidence="2" key="2">
    <citation type="submission" date="2020-05" db="UniProtKB">
        <authorList>
            <consortium name="EnsemblMetazoa"/>
        </authorList>
    </citation>
    <scope>IDENTIFICATION</scope>
    <source>
        <strain evidence="2">wikel</strain>
    </source>
</reference>
<gene>
    <name evidence="1" type="ORF">IscW_ISCW004101</name>
</gene>
<name>B7PHD2_IXOSC</name>
<dbReference type="PaxDb" id="6945-B7PHD2"/>
<dbReference type="Proteomes" id="UP000001555">
    <property type="component" value="Unassembled WGS sequence"/>
</dbReference>
<keyword evidence="3" id="KW-1185">Reference proteome</keyword>
<dbReference type="EnsemblMetazoa" id="ISCW004101-RA">
    <property type="protein sequence ID" value="ISCW004101-PA"/>
    <property type="gene ID" value="ISCW004101"/>
</dbReference>
<dbReference type="EMBL" id="ABJB010734718">
    <property type="status" value="NOT_ANNOTATED_CDS"/>
    <property type="molecule type" value="Genomic_DNA"/>
</dbReference>
<dbReference type="HOGENOM" id="CLU_2006412_0_0_1"/>
<accession>B7PHD2</accession>
<dbReference type="VEuPathDB" id="VectorBase:ISCW004101"/>
<dbReference type="AlphaFoldDB" id="B7PHD2"/>
<protein>
    <submittedName>
        <fullName evidence="1 2">Uncharacterized protein</fullName>
    </submittedName>
</protein>
<sequence>MGLVASHYRASLDEACRCDLLDQKSTFALLFLFEKVKHKHGKYQLPLDRDVKLIQLNSTAHIRLEELLRECPREHQQLRLRRSDSYGHTYGGGNAYTSSYLVKTVKYFYPAYGKSAMGKCKQTF</sequence>
<evidence type="ECO:0000313" key="3">
    <source>
        <dbReference type="Proteomes" id="UP000001555"/>
    </source>
</evidence>
<dbReference type="VEuPathDB" id="VectorBase:ISCP_007791"/>
<dbReference type="VEuPathDB" id="VectorBase:ISCI004101"/>